<sequence length="258" mass="30772">MSQVELFRVWLECYTSLSASTVDKYTRAIHVNSQELKKYNILEGSLYDITDSQIIEEMKEKYRSIPELRDKDERGNRMYSSAFNYFKLFLDQYNEQLISKEIARQDFEYDQSLLQLSQKGQTVSPDIVDIVQERMSLKLNDFKLWPRNSRLAKETIAAANYLCEINNNHKHFISKFNKQNYVEAHHIIPMEYQEKFEFSLDVYANIVSLCLVCHKILHYGSFEDKKIVLEKLYELRQRRLENSGICITLVELYDYYQD</sequence>
<dbReference type="EMBL" id="CP034437">
    <property type="protein sequence ID" value="AZN39566.1"/>
    <property type="molecule type" value="Genomic_DNA"/>
</dbReference>
<gene>
    <name evidence="2" type="ORF">EJC50_07730</name>
</gene>
<dbReference type="GO" id="GO:0003676">
    <property type="term" value="F:nucleic acid binding"/>
    <property type="evidence" value="ECO:0007669"/>
    <property type="project" value="InterPro"/>
</dbReference>
<dbReference type="AlphaFoldDB" id="A0A3S9A1J1"/>
<accession>A0A3S9A1J1</accession>
<keyword evidence="3" id="KW-1185">Reference proteome</keyword>
<dbReference type="KEGG" id="palb:EJC50_07730"/>
<reference evidence="3" key="1">
    <citation type="submission" date="2018-12" db="EMBL/GenBank/DDBJ databases">
        <title>Genome sequence of Peanibacillus sp.</title>
        <authorList>
            <person name="Subramani G."/>
            <person name="Srinivasan S."/>
            <person name="Kim M.K."/>
        </authorList>
    </citation>
    <scope>NUCLEOTIDE SEQUENCE [LARGE SCALE GENOMIC DNA]</scope>
    <source>
        <strain evidence="3">18JY67-1</strain>
    </source>
</reference>
<evidence type="ECO:0000313" key="3">
    <source>
        <dbReference type="Proteomes" id="UP000272528"/>
    </source>
</evidence>
<dbReference type="GO" id="GO:0004519">
    <property type="term" value="F:endonuclease activity"/>
    <property type="evidence" value="ECO:0007669"/>
    <property type="project" value="InterPro"/>
</dbReference>
<dbReference type="RefSeq" id="WP_126014263.1">
    <property type="nucleotide sequence ID" value="NZ_CP034437.1"/>
</dbReference>
<dbReference type="InterPro" id="IPR002711">
    <property type="entry name" value="HNH"/>
</dbReference>
<proteinExistence type="predicted"/>
<organism evidence="2 3">
    <name type="scientific">Paenibacillus albus</name>
    <dbReference type="NCBI Taxonomy" id="2495582"/>
    <lineage>
        <taxon>Bacteria</taxon>
        <taxon>Bacillati</taxon>
        <taxon>Bacillota</taxon>
        <taxon>Bacilli</taxon>
        <taxon>Bacillales</taxon>
        <taxon>Paenibacillaceae</taxon>
        <taxon>Paenibacillus</taxon>
    </lineage>
</organism>
<dbReference type="GO" id="GO:0008270">
    <property type="term" value="F:zinc ion binding"/>
    <property type="evidence" value="ECO:0007669"/>
    <property type="project" value="InterPro"/>
</dbReference>
<name>A0A3S9A1J1_9BACL</name>
<dbReference type="Proteomes" id="UP000272528">
    <property type="component" value="Chromosome"/>
</dbReference>
<dbReference type="OrthoDB" id="9779761at2"/>
<dbReference type="Pfam" id="PF01844">
    <property type="entry name" value="HNH"/>
    <property type="match status" value="1"/>
</dbReference>
<protein>
    <recommendedName>
        <fullName evidence="1">HNH domain-containing protein</fullName>
    </recommendedName>
</protein>
<evidence type="ECO:0000259" key="1">
    <source>
        <dbReference type="Pfam" id="PF01844"/>
    </source>
</evidence>
<evidence type="ECO:0000313" key="2">
    <source>
        <dbReference type="EMBL" id="AZN39566.1"/>
    </source>
</evidence>
<feature type="domain" description="HNH" evidence="1">
    <location>
        <begin position="175"/>
        <end position="218"/>
    </location>
</feature>